<dbReference type="EMBL" id="CP014864">
    <property type="protein sequence ID" value="AMX01201.1"/>
    <property type="molecule type" value="Genomic_DNA"/>
</dbReference>
<keyword evidence="3" id="KW-1185">Reference proteome</keyword>
<evidence type="ECO:0000313" key="2">
    <source>
        <dbReference type="EMBL" id="MCX2801671.1"/>
    </source>
</evidence>
<reference evidence="1" key="2">
    <citation type="submission" date="2016-03" db="EMBL/GenBank/DDBJ databases">
        <authorList>
            <person name="Ploux O."/>
        </authorList>
    </citation>
    <scope>NUCLEOTIDE SEQUENCE [LARGE SCALE GENOMIC DNA]</scope>
    <source>
        <strain evidence="1">DAU221</strain>
    </source>
</reference>
<dbReference type="OrthoDB" id="5735238at2"/>
<name>A0A143HI86_MICTH</name>
<dbReference type="Proteomes" id="UP001209730">
    <property type="component" value="Unassembled WGS sequence"/>
</dbReference>
<dbReference type="AlphaFoldDB" id="A0A143HI86"/>
<accession>A0A143HI86</accession>
<dbReference type="GeneID" id="76606457"/>
<dbReference type="RefSeq" id="WP_067149873.1">
    <property type="nucleotide sequence ID" value="NZ_CP014864.1"/>
</dbReference>
<proteinExistence type="predicted"/>
<dbReference type="EMBL" id="JAPHQB010000010">
    <property type="protein sequence ID" value="MCX2801671.1"/>
    <property type="molecule type" value="Genomic_DNA"/>
</dbReference>
<dbReference type="KEGG" id="mthd:A3224_00150"/>
<sequence length="148" mass="17153">MHKVRLEEINRLFQDYRRQLEGGDGLQVADFYRFPLHYYREDSGKEAMSREKFVQQVARLLKVYRRLGVSQIVGSVTDIIEVNTNSSLVTLNWILLTAQGEKSVELYNTTVRYLVSDTDAGLKIDSLIMVDEATKIRRAVRAQGRQRK</sequence>
<evidence type="ECO:0000313" key="3">
    <source>
        <dbReference type="Proteomes" id="UP000076077"/>
    </source>
</evidence>
<reference evidence="2" key="3">
    <citation type="submission" date="2022-11" db="EMBL/GenBank/DDBJ databases">
        <title>Chitin-degrading and fungicidal potential of chitinolytic bacterial strains from marine environment of the Pacific Ocean regions.</title>
        <authorList>
            <person name="Pentekhina I."/>
            <person name="Nedashkovskaya O."/>
            <person name="Seitkalieva A."/>
            <person name="Podvolotskaya A."/>
            <person name="Tekutyeva L."/>
            <person name="Balabanova L."/>
        </authorList>
    </citation>
    <scope>NUCLEOTIDE SEQUENCE</scope>
    <source>
        <strain evidence="2">KMM 6838</strain>
    </source>
</reference>
<protein>
    <recommendedName>
        <fullName evidence="4">SnoaL-like domain-containing protein</fullName>
    </recommendedName>
</protein>
<evidence type="ECO:0000313" key="1">
    <source>
        <dbReference type="EMBL" id="AMX01201.1"/>
    </source>
</evidence>
<gene>
    <name evidence="1" type="ORF">A3224_00150</name>
    <name evidence="2" type="ORF">OQJ68_07725</name>
</gene>
<reference evidence="3" key="1">
    <citation type="submission" date="2016-03" db="EMBL/GenBank/DDBJ databases">
        <authorList>
            <person name="Lee Y.-S."/>
            <person name="Choi Y.-L."/>
        </authorList>
    </citation>
    <scope>NUCLEOTIDE SEQUENCE [LARGE SCALE GENOMIC DNA]</scope>
    <source>
        <strain evidence="3">DAU221</strain>
    </source>
</reference>
<dbReference type="Proteomes" id="UP000076077">
    <property type="component" value="Chromosome"/>
</dbReference>
<dbReference type="STRING" id="252514.A3224_00150"/>
<organism evidence="1 3">
    <name type="scientific">Microbulbifer thermotolerans</name>
    <dbReference type="NCBI Taxonomy" id="252514"/>
    <lineage>
        <taxon>Bacteria</taxon>
        <taxon>Pseudomonadati</taxon>
        <taxon>Pseudomonadota</taxon>
        <taxon>Gammaproteobacteria</taxon>
        <taxon>Cellvibrionales</taxon>
        <taxon>Microbulbiferaceae</taxon>
        <taxon>Microbulbifer</taxon>
    </lineage>
</organism>
<evidence type="ECO:0008006" key="4">
    <source>
        <dbReference type="Google" id="ProtNLM"/>
    </source>
</evidence>